<evidence type="ECO:0000313" key="2">
    <source>
        <dbReference type="EMBL" id="MDT0302908.1"/>
    </source>
</evidence>
<name>A0ABU2KUV0_9ACTN</name>
<evidence type="ECO:0008006" key="4">
    <source>
        <dbReference type="Google" id="ProtNLM"/>
    </source>
</evidence>
<protein>
    <recommendedName>
        <fullName evidence="4">DUF4355 domain-containing protein</fullName>
    </recommendedName>
</protein>
<proteinExistence type="predicted"/>
<evidence type="ECO:0000313" key="3">
    <source>
        <dbReference type="Proteomes" id="UP001183226"/>
    </source>
</evidence>
<feature type="compositionally biased region" description="Basic and acidic residues" evidence="1">
    <location>
        <begin position="63"/>
        <end position="82"/>
    </location>
</feature>
<keyword evidence="3" id="KW-1185">Reference proteome</keyword>
<gene>
    <name evidence="2" type="ORF">RM446_12365</name>
</gene>
<dbReference type="EMBL" id="JAVREK010000011">
    <property type="protein sequence ID" value="MDT0302908.1"/>
    <property type="molecule type" value="Genomic_DNA"/>
</dbReference>
<dbReference type="Proteomes" id="UP001183226">
    <property type="component" value="Unassembled WGS sequence"/>
</dbReference>
<sequence>MSENESAGAPETGAEGGETTTTTSTEAPAQQRESEGGFDATPWQELAEETGLSPTQIRKRLEHARTWEQRAKDNKSAADEKQTLQQQVDELRDQMTQRDLADVERNGKLAMTQVESQLAERGIKPEDAKDLLSQIDPTRLLADGDVDTKAVKKLAESLTKVAGRATPDLDQGQRGGDGPTDMNNWIRRKSGRP</sequence>
<reference evidence="3" key="1">
    <citation type="submission" date="2023-07" db="EMBL/GenBank/DDBJ databases">
        <title>30 novel species of actinomycetes from the DSMZ collection.</title>
        <authorList>
            <person name="Nouioui I."/>
        </authorList>
    </citation>
    <scope>NUCLEOTIDE SEQUENCE [LARGE SCALE GENOMIC DNA]</scope>
    <source>
        <strain evidence="3">DSM 45055</strain>
    </source>
</reference>
<organism evidence="2 3">
    <name type="scientific">Streptomonospora wellingtoniae</name>
    <dbReference type="NCBI Taxonomy" id="3075544"/>
    <lineage>
        <taxon>Bacteria</taxon>
        <taxon>Bacillati</taxon>
        <taxon>Actinomycetota</taxon>
        <taxon>Actinomycetes</taxon>
        <taxon>Streptosporangiales</taxon>
        <taxon>Nocardiopsidaceae</taxon>
        <taxon>Streptomonospora</taxon>
    </lineage>
</organism>
<accession>A0ABU2KUV0</accession>
<feature type="region of interest" description="Disordered" evidence="1">
    <location>
        <begin position="1"/>
        <end position="90"/>
    </location>
</feature>
<dbReference type="RefSeq" id="WP_311545392.1">
    <property type="nucleotide sequence ID" value="NZ_JAVREK010000011.1"/>
</dbReference>
<comment type="caution">
    <text evidence="2">The sequence shown here is derived from an EMBL/GenBank/DDBJ whole genome shotgun (WGS) entry which is preliminary data.</text>
</comment>
<evidence type="ECO:0000256" key="1">
    <source>
        <dbReference type="SAM" id="MobiDB-lite"/>
    </source>
</evidence>
<feature type="region of interest" description="Disordered" evidence="1">
    <location>
        <begin position="158"/>
        <end position="193"/>
    </location>
</feature>
<feature type="compositionally biased region" description="Low complexity" evidence="1">
    <location>
        <begin position="1"/>
        <end position="29"/>
    </location>
</feature>